<keyword evidence="12" id="KW-1185">Reference proteome</keyword>
<comment type="catalytic activity">
    <reaction evidence="9">
        <text>diphthine-[translation elongation factor 2] + NH4(+) + ATP = diphthamide-[translation elongation factor 2] + AMP + diphosphate + H(+)</text>
        <dbReference type="Rhea" id="RHEA:19753"/>
        <dbReference type="Rhea" id="RHEA-COMP:10172"/>
        <dbReference type="Rhea" id="RHEA-COMP:10174"/>
        <dbReference type="ChEBI" id="CHEBI:15378"/>
        <dbReference type="ChEBI" id="CHEBI:16692"/>
        <dbReference type="ChEBI" id="CHEBI:28938"/>
        <dbReference type="ChEBI" id="CHEBI:30616"/>
        <dbReference type="ChEBI" id="CHEBI:33019"/>
        <dbReference type="ChEBI" id="CHEBI:82696"/>
        <dbReference type="ChEBI" id="CHEBI:456215"/>
        <dbReference type="EC" id="6.3.1.14"/>
    </reaction>
</comment>
<proteinExistence type="predicted"/>
<reference evidence="11 12" key="1">
    <citation type="submission" date="2011-07" db="EMBL/GenBank/DDBJ databases">
        <authorList>
            <person name="Coyne R."/>
            <person name="Brami D."/>
            <person name="Johnson J."/>
            <person name="Hostetler J."/>
            <person name="Hannick L."/>
            <person name="Clark T."/>
            <person name="Cassidy-Hanley D."/>
            <person name="Inman J."/>
        </authorList>
    </citation>
    <scope>NUCLEOTIDE SEQUENCE [LARGE SCALE GENOMIC DNA]</scope>
    <source>
        <strain evidence="11 12">G5</strain>
    </source>
</reference>
<dbReference type="InterPro" id="IPR002761">
    <property type="entry name" value="Diphthami_syn_dom"/>
</dbReference>
<dbReference type="SUPFAM" id="SSF52402">
    <property type="entry name" value="Adenine nucleotide alpha hydrolases-like"/>
    <property type="match status" value="1"/>
</dbReference>
<dbReference type="PANTHER" id="PTHR12196:SF2">
    <property type="entry name" value="DIPHTHINE--AMMONIA LIGASE"/>
    <property type="match status" value="1"/>
</dbReference>
<keyword evidence="4" id="KW-0436">Ligase</keyword>
<evidence type="ECO:0000313" key="11">
    <source>
        <dbReference type="EMBL" id="EGR29231.1"/>
    </source>
</evidence>
<evidence type="ECO:0000256" key="1">
    <source>
        <dbReference type="ARBA" id="ARBA00005156"/>
    </source>
</evidence>
<dbReference type="GeneID" id="14905337"/>
<sequence>MKFIALISGGKDSIFNIYKAIQQGHELVAVANLYPAQIAMEQDSYMYQSVGTNMAEAIAECLQIPLIKRQLKGKPIVQDLYYTGTAEQKKDDEVEDLYELLLEAKQKWDFKGVSSGAIASTYQKLRIEDVQYQFLFFQQICYFNKQSCKRLDLESLVFLWGRNQQELLKEMIDSGMNSILIKVASYGLGKQHLGMSLRDNYDQIIELSQKCNLNICGEGGEYESLTLDCPLYKKRIAMQIIYLFYKTFFYQR</sequence>
<evidence type="ECO:0000256" key="8">
    <source>
        <dbReference type="ARBA" id="ARBA00031552"/>
    </source>
</evidence>
<dbReference type="NCBIfam" id="TIGR00290">
    <property type="entry name" value="MJ0570_dom"/>
    <property type="match status" value="1"/>
</dbReference>
<dbReference type="InterPro" id="IPR030662">
    <property type="entry name" value="DPH6/MJ0570"/>
</dbReference>
<dbReference type="Proteomes" id="UP000008983">
    <property type="component" value="Unassembled WGS sequence"/>
</dbReference>
<dbReference type="InterPro" id="IPR014729">
    <property type="entry name" value="Rossmann-like_a/b/a_fold"/>
</dbReference>
<evidence type="ECO:0000256" key="4">
    <source>
        <dbReference type="ARBA" id="ARBA00022598"/>
    </source>
</evidence>
<evidence type="ECO:0000313" key="12">
    <source>
        <dbReference type="Proteomes" id="UP000008983"/>
    </source>
</evidence>
<dbReference type="FunCoup" id="G0QZW9">
    <property type="interactions" value="35"/>
</dbReference>
<accession>G0QZW9</accession>
<feature type="domain" description="Diphthamide synthase" evidence="10">
    <location>
        <begin position="1"/>
        <end position="241"/>
    </location>
</feature>
<organism evidence="11 12">
    <name type="scientific">Ichthyophthirius multifiliis</name>
    <name type="common">White spot disease agent</name>
    <name type="synonym">Ich</name>
    <dbReference type="NCBI Taxonomy" id="5932"/>
    <lineage>
        <taxon>Eukaryota</taxon>
        <taxon>Sar</taxon>
        <taxon>Alveolata</taxon>
        <taxon>Ciliophora</taxon>
        <taxon>Intramacronucleata</taxon>
        <taxon>Oligohymenophorea</taxon>
        <taxon>Hymenostomatida</taxon>
        <taxon>Ophryoglenina</taxon>
        <taxon>Ichthyophthirius</taxon>
    </lineage>
</organism>
<evidence type="ECO:0000256" key="2">
    <source>
        <dbReference type="ARBA" id="ARBA00012089"/>
    </source>
</evidence>
<dbReference type="AlphaFoldDB" id="G0QZW9"/>
<dbReference type="OrthoDB" id="686384at2759"/>
<dbReference type="EC" id="6.3.1.14" evidence="2"/>
<dbReference type="OMA" id="NYALYWA"/>
<dbReference type="PIRSF" id="PIRSF039123">
    <property type="entry name" value="Diphthamide_synthase"/>
    <property type="match status" value="1"/>
</dbReference>
<dbReference type="PANTHER" id="PTHR12196">
    <property type="entry name" value="DOMAIN OF UNKNOWN FUNCTION 71 DUF71 -CONTAINING PROTEIN"/>
    <property type="match status" value="1"/>
</dbReference>
<evidence type="ECO:0000259" key="10">
    <source>
        <dbReference type="Pfam" id="PF01902"/>
    </source>
</evidence>
<dbReference type="eggNOG" id="KOG2316">
    <property type="taxonomic scope" value="Eukaryota"/>
</dbReference>
<dbReference type="STRING" id="857967.G0QZW9"/>
<name>G0QZW9_ICHMU</name>
<dbReference type="GO" id="GO:0005524">
    <property type="term" value="F:ATP binding"/>
    <property type="evidence" value="ECO:0007669"/>
    <property type="project" value="UniProtKB-KW"/>
</dbReference>
<evidence type="ECO:0000256" key="6">
    <source>
        <dbReference type="ARBA" id="ARBA00022840"/>
    </source>
</evidence>
<keyword evidence="6" id="KW-0067">ATP-binding</keyword>
<dbReference type="FunFam" id="3.90.1490.10:FF:000001">
    <property type="entry name" value="Diphthine--ammonia ligase"/>
    <property type="match status" value="1"/>
</dbReference>
<evidence type="ECO:0000256" key="7">
    <source>
        <dbReference type="ARBA" id="ARBA00029814"/>
    </source>
</evidence>
<keyword evidence="5" id="KW-0547">Nucleotide-binding</keyword>
<dbReference type="Pfam" id="PF01902">
    <property type="entry name" value="Diphthami_syn_2"/>
    <property type="match status" value="1"/>
</dbReference>
<dbReference type="GO" id="GO:0017183">
    <property type="term" value="P:protein histidyl modification to diphthamide"/>
    <property type="evidence" value="ECO:0007669"/>
    <property type="project" value="TreeGrafter"/>
</dbReference>
<dbReference type="RefSeq" id="XP_004030467.1">
    <property type="nucleotide sequence ID" value="XM_004030419.1"/>
</dbReference>
<dbReference type="EMBL" id="GL984171">
    <property type="protein sequence ID" value="EGR29231.1"/>
    <property type="molecule type" value="Genomic_DNA"/>
</dbReference>
<dbReference type="CDD" id="cd01994">
    <property type="entry name" value="AANH_PF0828-like"/>
    <property type="match status" value="1"/>
</dbReference>
<dbReference type="Gene3D" id="3.90.1490.10">
    <property type="entry name" value="putative n-type atp pyrophosphatase, domain 2"/>
    <property type="match status" value="1"/>
</dbReference>
<protein>
    <recommendedName>
        <fullName evidence="3">Diphthine--ammonia ligase</fullName>
        <ecNumber evidence="2">6.3.1.14</ecNumber>
    </recommendedName>
    <alternativeName>
        <fullName evidence="7">Diphthamide synthase</fullName>
    </alternativeName>
    <alternativeName>
        <fullName evidence="8">Diphthamide synthetase</fullName>
    </alternativeName>
</protein>
<gene>
    <name evidence="11" type="ORF">IMG5_160300</name>
</gene>
<evidence type="ECO:0000256" key="5">
    <source>
        <dbReference type="ARBA" id="ARBA00022741"/>
    </source>
</evidence>
<dbReference type="FunFam" id="3.40.50.620:FF:000145">
    <property type="entry name" value="ATP-binding domain containing protein"/>
    <property type="match status" value="1"/>
</dbReference>
<dbReference type="GO" id="GO:0017178">
    <property type="term" value="F:diphthine-ammonia ligase activity"/>
    <property type="evidence" value="ECO:0007669"/>
    <property type="project" value="UniProtKB-EC"/>
</dbReference>
<dbReference type="InParanoid" id="G0QZW9"/>
<dbReference type="Gene3D" id="3.40.50.620">
    <property type="entry name" value="HUPs"/>
    <property type="match status" value="1"/>
</dbReference>
<evidence type="ECO:0000256" key="3">
    <source>
        <dbReference type="ARBA" id="ARBA00018426"/>
    </source>
</evidence>
<comment type="pathway">
    <text evidence="1">Protein modification; peptidyl-diphthamide biosynthesis.</text>
</comment>
<evidence type="ECO:0000256" key="9">
    <source>
        <dbReference type="ARBA" id="ARBA00048108"/>
    </source>
</evidence>